<accession>A0A8J3IGW9</accession>
<dbReference type="AlphaFoldDB" id="A0A8J3IGW9"/>
<dbReference type="EMBL" id="BNJK01000001">
    <property type="protein sequence ID" value="GHO90061.1"/>
    <property type="molecule type" value="Genomic_DNA"/>
</dbReference>
<evidence type="ECO:0000256" key="1">
    <source>
        <dbReference type="SAM" id="Phobius"/>
    </source>
</evidence>
<comment type="caution">
    <text evidence="3">The sequence shown here is derived from an EMBL/GenBank/DDBJ whole genome shotgun (WGS) entry which is preliminary data.</text>
</comment>
<evidence type="ECO:0000313" key="3">
    <source>
        <dbReference type="EMBL" id="GHO90061.1"/>
    </source>
</evidence>
<name>A0A8J3IGW9_9CHLR</name>
<feature type="domain" description="DUF5648" evidence="2">
    <location>
        <begin position="51"/>
        <end position="146"/>
    </location>
</feature>
<feature type="transmembrane region" description="Helical" evidence="1">
    <location>
        <begin position="21"/>
        <end position="39"/>
    </location>
</feature>
<keyword evidence="4" id="KW-1185">Reference proteome</keyword>
<organism evidence="3 4">
    <name type="scientific">Reticulibacter mediterranei</name>
    <dbReference type="NCBI Taxonomy" id="2778369"/>
    <lineage>
        <taxon>Bacteria</taxon>
        <taxon>Bacillati</taxon>
        <taxon>Chloroflexota</taxon>
        <taxon>Ktedonobacteria</taxon>
        <taxon>Ktedonobacterales</taxon>
        <taxon>Reticulibacteraceae</taxon>
        <taxon>Reticulibacter</taxon>
    </lineage>
</organism>
<dbReference type="RefSeq" id="WP_220201067.1">
    <property type="nucleotide sequence ID" value="NZ_BNJK01000001.1"/>
</dbReference>
<reference evidence="3" key="1">
    <citation type="submission" date="2020-10" db="EMBL/GenBank/DDBJ databases">
        <title>Taxonomic study of unclassified bacteria belonging to the class Ktedonobacteria.</title>
        <authorList>
            <person name="Yabe S."/>
            <person name="Wang C.M."/>
            <person name="Zheng Y."/>
            <person name="Sakai Y."/>
            <person name="Cavaletti L."/>
            <person name="Monciardini P."/>
            <person name="Donadio S."/>
        </authorList>
    </citation>
    <scope>NUCLEOTIDE SEQUENCE</scope>
    <source>
        <strain evidence="3">ID150040</strain>
    </source>
</reference>
<sequence>MDHSSERVFFDQKHKLARRQFFIRTSVIAVAAALGIVGAEAALETTHASGGVQALPLYRLVKNDTGNHFYTTSAKERDDAIHHNGYRYEFVAGYILPKQENGTVPLYRLVKGSSTYIDHFYTTSAKERDDAIHHNGYRYEFVAGYILPKQENGTVPLYRLVKGSSTYIDHFYTTSAKERDDAIHHNGYRYEFVAGYVFLS</sequence>
<dbReference type="Proteomes" id="UP000597444">
    <property type="component" value="Unassembled WGS sequence"/>
</dbReference>
<keyword evidence="1" id="KW-1133">Transmembrane helix</keyword>
<dbReference type="InterPro" id="IPR043708">
    <property type="entry name" value="DUF5648"/>
</dbReference>
<evidence type="ECO:0000259" key="2">
    <source>
        <dbReference type="Pfam" id="PF18885"/>
    </source>
</evidence>
<protein>
    <recommendedName>
        <fullName evidence="2">DUF5648 domain-containing protein</fullName>
    </recommendedName>
</protein>
<keyword evidence="1" id="KW-0472">Membrane</keyword>
<evidence type="ECO:0000313" key="4">
    <source>
        <dbReference type="Proteomes" id="UP000597444"/>
    </source>
</evidence>
<keyword evidence="1" id="KW-0812">Transmembrane</keyword>
<dbReference type="Pfam" id="PF18885">
    <property type="entry name" value="DUF5648"/>
    <property type="match status" value="1"/>
</dbReference>
<gene>
    <name evidence="3" type="ORF">KSF_001090</name>
</gene>
<proteinExistence type="predicted"/>